<dbReference type="Pfam" id="PF07355">
    <property type="entry name" value="GRDB"/>
    <property type="match status" value="1"/>
</dbReference>
<dbReference type="EMBL" id="FMWL01000027">
    <property type="protein sequence ID" value="SCZ81962.1"/>
    <property type="molecule type" value="Genomic_DNA"/>
</dbReference>
<proteinExistence type="predicted"/>
<gene>
    <name evidence="3" type="ORF">SAMN03080599_03212</name>
</gene>
<keyword evidence="4" id="KW-1185">Reference proteome</keyword>
<evidence type="ECO:0000256" key="1">
    <source>
        <dbReference type="ARBA" id="ARBA00022933"/>
    </source>
</evidence>
<evidence type="ECO:0000313" key="4">
    <source>
        <dbReference type="Proteomes" id="UP000199208"/>
    </source>
</evidence>
<reference evidence="3 4" key="1">
    <citation type="submission" date="2016-10" db="EMBL/GenBank/DDBJ databases">
        <authorList>
            <person name="de Groot N.N."/>
        </authorList>
    </citation>
    <scope>NUCLEOTIDE SEQUENCE [LARGE SCALE GENOMIC DNA]</scope>
    <source>
        <strain evidence="3 4">DSM 2784</strain>
    </source>
</reference>
<keyword evidence="1" id="KW-0712">Selenocysteine</keyword>
<dbReference type="AlphaFoldDB" id="A0A1G5S6F2"/>
<sequence length="352" mass="38282">MSKIRIVHYINQFFAGIGGEEKADVKPELREGVVGPGMALNGEFKKLGKDMEVVATVICGDSYFNENLEEAKTTILEMIKSQNADLFIAGPAFNAGRYGAACGTIAKFVKEELDIPVVTAMYIENPGVDMYRKELYIIETGNSAAAMRTAIPAVAKFAVKLVEGEAIGTPAEEGYIERGIRRNIFVDKIGAERAVEMLVSKLSGQPFVTEYPMPVFDHVAPGKAIKDLSKAKIALVTSGGIVPKGNPDRIESSSASKYGKYDIESISDLTFETYETAHGGFDPVYCNDDSDRVLPVDVLRDLEKEGKIGELYRFFYSTTGNGTSVKNSNEFATEFTKELIADGVDAVILTST</sequence>
<organism evidence="3 4">
    <name type="scientific">Acidaminobacter hydrogenoformans DSM 2784</name>
    <dbReference type="NCBI Taxonomy" id="1120920"/>
    <lineage>
        <taxon>Bacteria</taxon>
        <taxon>Bacillati</taxon>
        <taxon>Bacillota</taxon>
        <taxon>Clostridia</taxon>
        <taxon>Peptostreptococcales</taxon>
        <taxon>Acidaminobacteraceae</taxon>
        <taxon>Acidaminobacter</taxon>
    </lineage>
</organism>
<dbReference type="STRING" id="1120920.SAMN03080599_03212"/>
<dbReference type="GO" id="GO:0050485">
    <property type="term" value="F:oxidoreductase activity, acting on X-H and Y-H to form an X-Y bond, with a disulfide as acceptor"/>
    <property type="evidence" value="ECO:0007669"/>
    <property type="project" value="InterPro"/>
</dbReference>
<keyword evidence="2" id="KW-0560">Oxidoreductase</keyword>
<dbReference type="InterPro" id="IPR010187">
    <property type="entry name" value="Various_sel_PB"/>
</dbReference>
<protein>
    <submittedName>
        <fullName evidence="3">Glycine reductase</fullName>
    </submittedName>
</protein>
<dbReference type="Proteomes" id="UP000199208">
    <property type="component" value="Unassembled WGS sequence"/>
</dbReference>
<accession>A0A1G5S6F2</accession>
<dbReference type="NCBIfam" id="TIGR01918">
    <property type="entry name" value="various_sel_PB"/>
    <property type="match status" value="1"/>
</dbReference>
<name>A0A1G5S6F2_9FIRM</name>
<evidence type="ECO:0000313" key="3">
    <source>
        <dbReference type="EMBL" id="SCZ81962.1"/>
    </source>
</evidence>
<evidence type="ECO:0000256" key="2">
    <source>
        <dbReference type="ARBA" id="ARBA00023002"/>
    </source>
</evidence>